<dbReference type="EMBL" id="PUWT01000097">
    <property type="protein sequence ID" value="PQQ22422.1"/>
    <property type="molecule type" value="Genomic_DNA"/>
</dbReference>
<evidence type="ECO:0000313" key="2">
    <source>
        <dbReference type="EMBL" id="PQQ22422.1"/>
    </source>
</evidence>
<dbReference type="InterPro" id="IPR050708">
    <property type="entry name" value="T6SS_VgrG/RHS"/>
</dbReference>
<dbReference type="Pfam" id="PF15657">
    <property type="entry name" value="Tox-HNH-EHHH"/>
    <property type="match status" value="1"/>
</dbReference>
<name>A0A2S8PVA2_9GAMM</name>
<dbReference type="PRINTS" id="PR00394">
    <property type="entry name" value="RHSPROTEIN"/>
</dbReference>
<protein>
    <submittedName>
        <fullName evidence="2">Type IV secretion protein Rhs</fullName>
    </submittedName>
</protein>
<dbReference type="PANTHER" id="PTHR32305">
    <property type="match status" value="1"/>
</dbReference>
<evidence type="ECO:0000313" key="3">
    <source>
        <dbReference type="Proteomes" id="UP000239550"/>
    </source>
</evidence>
<gene>
    <name evidence="2" type="ORF">C6H66_23610</name>
</gene>
<reference evidence="2 3" key="1">
    <citation type="submission" date="2018-02" db="EMBL/GenBank/DDBJ databases">
        <title>Five New Genomes of Indian Photorhabdus Isolates TSA.</title>
        <authorList>
            <person name="Dubay B."/>
            <person name="Somvanshi V.S."/>
        </authorList>
    </citation>
    <scope>NUCLEOTIDE SEQUENCE [LARGE SCALE GENOMIC DNA]</scope>
    <source>
        <strain evidence="2 3">H1</strain>
    </source>
</reference>
<feature type="domain" description="HNH/Endo VII superfamily nuclease toxins" evidence="1">
    <location>
        <begin position="117"/>
        <end position="182"/>
    </location>
</feature>
<sequence length="182" mass="20784">MRFCGQYEDTESGLFYNRHRYYDRETGQYLSTDPLNLSGGFNPYSYVHDPVNWIDPYGLAKCPTKFGSKNAVFRAAKRDAGIPMNQQPDKIFDPKTGFESQYRHVRMTNSNNETIIGYNGKPIWTKEYQFTKADGDKVIIQDHSAGHYYPDGVGNQGPHLNVRPIDNIRTGSVPGTLDHYSF</sequence>
<dbReference type="InterPro" id="IPR022385">
    <property type="entry name" value="Rhs_assc_core"/>
</dbReference>
<comment type="caution">
    <text evidence="2">The sequence shown here is derived from an EMBL/GenBank/DDBJ whole genome shotgun (WGS) entry which is preliminary data.</text>
</comment>
<accession>A0A2S8PVA2</accession>
<keyword evidence="3" id="KW-1185">Reference proteome</keyword>
<dbReference type="Proteomes" id="UP000239550">
    <property type="component" value="Unassembled WGS sequence"/>
</dbReference>
<proteinExistence type="predicted"/>
<dbReference type="NCBIfam" id="TIGR03696">
    <property type="entry name" value="Rhs_assc_core"/>
    <property type="match status" value="1"/>
</dbReference>
<dbReference type="InterPro" id="IPR028048">
    <property type="entry name" value="Tox-HNH-EHHH"/>
</dbReference>
<evidence type="ECO:0000259" key="1">
    <source>
        <dbReference type="Pfam" id="PF15657"/>
    </source>
</evidence>
<dbReference type="Gene3D" id="2.180.10.10">
    <property type="entry name" value="RHS repeat-associated core"/>
    <property type="match status" value="1"/>
</dbReference>
<dbReference type="PANTHER" id="PTHR32305:SF15">
    <property type="entry name" value="PROTEIN RHSA-RELATED"/>
    <property type="match status" value="1"/>
</dbReference>
<dbReference type="AlphaFoldDB" id="A0A2S8PVA2"/>
<organism evidence="2 3">
    <name type="scientific">Photorhabdus hindustanensis</name>
    <dbReference type="NCBI Taxonomy" id="2918802"/>
    <lineage>
        <taxon>Bacteria</taxon>
        <taxon>Pseudomonadati</taxon>
        <taxon>Pseudomonadota</taxon>
        <taxon>Gammaproteobacteria</taxon>
        <taxon>Enterobacterales</taxon>
        <taxon>Morganellaceae</taxon>
        <taxon>Photorhabdus</taxon>
    </lineage>
</organism>